<dbReference type="GO" id="GO:0045197">
    <property type="term" value="P:establishment or maintenance of epithelial cell apical/basal polarity"/>
    <property type="evidence" value="ECO:0007669"/>
    <property type="project" value="TreeGrafter"/>
</dbReference>
<reference evidence="3" key="2">
    <citation type="journal article" date="2014" name="BMC Genomics">
        <title>A genomic perspective to assessing quality of mass-reared SIT flies used in Mediterranean fruit fly (Ceratitis capitata) eradication in California.</title>
        <authorList>
            <person name="Calla B."/>
            <person name="Hall B."/>
            <person name="Hou S."/>
            <person name="Geib S.M."/>
        </authorList>
    </citation>
    <scope>NUCLEOTIDE SEQUENCE</scope>
</reference>
<feature type="compositionally biased region" description="Polar residues" evidence="1">
    <location>
        <begin position="1492"/>
        <end position="1506"/>
    </location>
</feature>
<feature type="region of interest" description="Disordered" evidence="1">
    <location>
        <begin position="1587"/>
        <end position="1607"/>
    </location>
</feature>
<proteinExistence type="evidence at transcript level"/>
<dbReference type="Pfam" id="PF00595">
    <property type="entry name" value="PDZ"/>
    <property type="match status" value="3"/>
</dbReference>
<dbReference type="OrthoDB" id="2187496at2759"/>
<dbReference type="PANTHER" id="PTHR23119:SF44">
    <property type="entry name" value="PROTEIN LAP4"/>
    <property type="match status" value="1"/>
</dbReference>
<feature type="region of interest" description="Disordered" evidence="1">
    <location>
        <begin position="685"/>
        <end position="720"/>
    </location>
</feature>
<feature type="region of interest" description="Disordered" evidence="1">
    <location>
        <begin position="1275"/>
        <end position="1296"/>
    </location>
</feature>
<feature type="compositionally biased region" description="Acidic residues" evidence="1">
    <location>
        <begin position="963"/>
        <end position="992"/>
    </location>
</feature>
<feature type="compositionally biased region" description="Polar residues" evidence="1">
    <location>
        <begin position="290"/>
        <end position="301"/>
    </location>
</feature>
<dbReference type="InterPro" id="IPR050614">
    <property type="entry name" value="Synaptic_Scaffolding_LAP-MAGUK"/>
</dbReference>
<dbReference type="Gene3D" id="2.30.42.10">
    <property type="match status" value="3"/>
</dbReference>
<feature type="compositionally biased region" description="Low complexity" evidence="1">
    <location>
        <begin position="703"/>
        <end position="713"/>
    </location>
</feature>
<dbReference type="FunFam" id="2.30.42.10:FF:000153">
    <property type="entry name" value="Scribbled, isoform T"/>
    <property type="match status" value="1"/>
</dbReference>
<feature type="non-terminal residue" evidence="3">
    <location>
        <position position="1"/>
    </location>
</feature>
<feature type="region of interest" description="Disordered" evidence="1">
    <location>
        <begin position="962"/>
        <end position="1205"/>
    </location>
</feature>
<dbReference type="GO" id="GO:0005912">
    <property type="term" value="C:adherens junction"/>
    <property type="evidence" value="ECO:0007669"/>
    <property type="project" value="TreeGrafter"/>
</dbReference>
<dbReference type="GO" id="GO:0098609">
    <property type="term" value="P:cell-cell adhesion"/>
    <property type="evidence" value="ECO:0007669"/>
    <property type="project" value="TreeGrafter"/>
</dbReference>
<gene>
    <name evidence="3" type="primary">LAP4</name>
</gene>
<dbReference type="GO" id="GO:0014069">
    <property type="term" value="C:postsynaptic density"/>
    <property type="evidence" value="ECO:0007669"/>
    <property type="project" value="TreeGrafter"/>
</dbReference>
<dbReference type="PROSITE" id="PS50106">
    <property type="entry name" value="PDZ"/>
    <property type="match status" value="3"/>
</dbReference>
<feature type="compositionally biased region" description="Polar residues" evidence="1">
    <location>
        <begin position="347"/>
        <end position="380"/>
    </location>
</feature>
<evidence type="ECO:0000313" key="3">
    <source>
        <dbReference type="EMBL" id="JAB86664.1"/>
    </source>
</evidence>
<dbReference type="InterPro" id="IPR001478">
    <property type="entry name" value="PDZ"/>
</dbReference>
<feature type="region of interest" description="Disordered" evidence="1">
    <location>
        <begin position="290"/>
        <end position="386"/>
    </location>
</feature>
<accession>W8BA07</accession>
<feature type="compositionally biased region" description="Polar residues" evidence="1">
    <location>
        <begin position="1689"/>
        <end position="1701"/>
    </location>
</feature>
<feature type="domain" description="PDZ" evidence="2">
    <location>
        <begin position="111"/>
        <end position="201"/>
    </location>
</feature>
<reference evidence="3" key="1">
    <citation type="submission" date="2013-07" db="EMBL/GenBank/DDBJ databases">
        <authorList>
            <person name="Geib S."/>
        </authorList>
    </citation>
    <scope>NUCLEOTIDE SEQUENCE</scope>
</reference>
<evidence type="ECO:0000259" key="2">
    <source>
        <dbReference type="PROSITE" id="PS50106"/>
    </source>
</evidence>
<feature type="compositionally biased region" description="Low complexity" evidence="1">
    <location>
        <begin position="302"/>
        <end position="319"/>
    </location>
</feature>
<name>W8BA07_CERCA</name>
<feature type="compositionally biased region" description="Polar residues" evidence="1">
    <location>
        <begin position="891"/>
        <end position="913"/>
    </location>
</feature>
<feature type="compositionally biased region" description="Acidic residues" evidence="1">
    <location>
        <begin position="1598"/>
        <end position="1607"/>
    </location>
</feature>
<dbReference type="SMART" id="SM00228">
    <property type="entry name" value="PDZ"/>
    <property type="match status" value="3"/>
</dbReference>
<protein>
    <submittedName>
        <fullName evidence="3">Protein lap4</fullName>
    </submittedName>
</protein>
<dbReference type="InterPro" id="IPR036034">
    <property type="entry name" value="PDZ_sf"/>
</dbReference>
<feature type="region of interest" description="Disordered" evidence="1">
    <location>
        <begin position="852"/>
        <end position="913"/>
    </location>
</feature>
<dbReference type="GO" id="GO:0043113">
    <property type="term" value="P:receptor clustering"/>
    <property type="evidence" value="ECO:0007669"/>
    <property type="project" value="TreeGrafter"/>
</dbReference>
<dbReference type="CDD" id="cd06702">
    <property type="entry name" value="PDZ3_Scribble-like"/>
    <property type="match status" value="1"/>
</dbReference>
<evidence type="ECO:0000256" key="1">
    <source>
        <dbReference type="SAM" id="MobiDB-lite"/>
    </source>
</evidence>
<dbReference type="EMBL" id="GAMC01019891">
    <property type="protein sequence ID" value="JAB86664.1"/>
    <property type="molecule type" value="mRNA"/>
</dbReference>
<feature type="region of interest" description="Disordered" evidence="1">
    <location>
        <begin position="1331"/>
        <end position="1437"/>
    </location>
</feature>
<dbReference type="GO" id="GO:0098887">
    <property type="term" value="P:neurotransmitter receptor transport, endosome to postsynaptic membrane"/>
    <property type="evidence" value="ECO:0007669"/>
    <property type="project" value="TreeGrafter"/>
</dbReference>
<feature type="region of interest" description="Disordered" evidence="1">
    <location>
        <begin position="1672"/>
        <end position="1732"/>
    </location>
</feature>
<feature type="compositionally biased region" description="Polar residues" evidence="1">
    <location>
        <begin position="1162"/>
        <end position="1183"/>
    </location>
</feature>
<dbReference type="FunFam" id="2.30.42.10:FF:000074">
    <property type="entry name" value="protein scribble homolog isoform X2"/>
    <property type="match status" value="1"/>
</dbReference>
<dbReference type="GO" id="GO:0045211">
    <property type="term" value="C:postsynaptic membrane"/>
    <property type="evidence" value="ECO:0007669"/>
    <property type="project" value="TreeGrafter"/>
</dbReference>
<feature type="compositionally biased region" description="Polar residues" evidence="1">
    <location>
        <begin position="1059"/>
        <end position="1070"/>
    </location>
</feature>
<dbReference type="SUPFAM" id="SSF50156">
    <property type="entry name" value="PDZ domain-like"/>
    <property type="match status" value="3"/>
</dbReference>
<feature type="domain" description="PDZ" evidence="2">
    <location>
        <begin position="479"/>
        <end position="569"/>
    </location>
</feature>
<dbReference type="FunFam" id="2.30.42.10:FF:000064">
    <property type="entry name" value="protein lap4 isoform X1"/>
    <property type="match status" value="1"/>
</dbReference>
<feature type="compositionally biased region" description="Low complexity" evidence="1">
    <location>
        <begin position="1346"/>
        <end position="1356"/>
    </location>
</feature>
<dbReference type="GO" id="GO:0016323">
    <property type="term" value="C:basolateral plasma membrane"/>
    <property type="evidence" value="ECO:0007669"/>
    <property type="project" value="TreeGrafter"/>
</dbReference>
<feature type="region of interest" description="Disordered" evidence="1">
    <location>
        <begin position="756"/>
        <end position="790"/>
    </location>
</feature>
<sequence length="1906" mass="206216">VAAAAAAGVGAVQQQQFIQQHEKVIPAPIEIIPAQQPHHQQQPPANFNSYQANVFTTPSTAAATSAGPTNTANLSQQKQQQQLQPQHVGVGATNGILENGKEAPLSYLQLHTTLIRDQIGQGLGFSIAGGKGSPPFKDGSDGIFISRITEGGLAHRDGKIMVGDRVTAINGIDMTNACHDAAVQCLTEPQRFVRLVLQREYRGPLEAPLSPRSPAVLNSLSPSGYLANRPANFNRSIGDIITEQAQTNLQQPTTTASTLAQQQQQSAQQQIYEINKITTIPPNATVATAVTGSNNAPKTNGFTTATTTAPHQQQFQQQQIDKVTGQPVPAPRRANSIPLGDALPEASSANGDAVTSSDSANKPTSLPAAGTNTAKETSAEAQVPPLRPLTSEDFQAMIPAHFLSGGSQHQVNVASGNEVGVGPSVTVTVNKAVPDLPMFPAAPTELGRITETITKSTFTETVMTRVTDNHLAEPLISEEVILPKNKGSLGFSIIGGTDHSCVPFGSHEPGIFISHVVPDGIAHKSGKLRMGDRILKVNDVDISHATHQDAVMELLKPGDDIKLTIQHDPLPPGFQEIIISKTEGERLGMHIKGGLNGQRGNPLDPTDEGVFVSKINSVGAARRDGRLKVGMRLLEVNGNSLLGAAHQDAVNILRNAGNEIHLIACKGYDKSNLIHSIGAAGGMSTGISTSSSRHGSRASETGSELSQSQSMSSLERDEDERIRQDFEVFPPKTESNNEPSVLASVAALAHSPTTPLSVGVLPQQHATESDTSKSSIPQIPSNPPDSLATLTNSDKTLAQTKEKSTPEKVLEIVRAADAFATVPPKSPAEHHDQDKIQKTTTVVISKHTLDTNPSIGLASSPPTHPTVTLPTAGTTATTTTSPPVSPALVTASTADVTSASGKNTTSTPPQQQRLIAMPTTQKPRPHTITRPRDTRYEYREMVKNQSLSRAGDTVKNADPVYIIDDDYDGAECEAGEDDEEEEEEEENEEKEVDEQRQYECKDVGDDDAFANYSPNMSADQGDIDSDYFERPRPSARYTSDSENDYRPHRPNHERLGNISGRSTPDLSSSAYGGHRKSVSFDLSGDERSKSDYERSRTPDGYSRYYDSEQECGSIRPRLPRKGILRSASPSSSNNSSLERCKRPEKLPPIVPTVARIKEIESPTLQYVRSSSPVTSREGSSSGYRSPPPQPEKVSVSTEIERENPFREAFLDKTKTDEYTELAKAMSKSPSALKSPRDHFFFGSKSTENLLASERSPSSGRSTPSTVVSIQSKSIENLASTGAKPKKIPPPILPKPKTKKAELVHNVALDAFQKADVGYGDFTVFEHDPTTNTIHEVRSPPTPPSLATPTVTVTQTTGSGAKLPVRVKGPRSPTRPRESPPPPPVNYATLPKLSSPSAKVNVKSSEESYYLEVLPSPPPPGDDIPPSQRRPTEFIHENSPDHILVTEEEHRTILLHENEIRNQLRSGVRRPQIPELGPPHDEAPPVPQYASIKHSSPSSEPITTTKVPKSVSDKKRFFESAMEEQHKPSQKTEKVFSFLSKDEVEKLKQEEERKIATLRRDKKSNGNDEYDSSITSATASAATTTIPCLAGEHHKVQPDDDDEEDYDYEDDGRRLVVDHRHVLRDTIVGRDNCDVDDMSFADCTTPPTRIKSPSPIRHVTESAPQTLRLKLEKPKKTKKSNGKAKANAKVQSLNTTPTNDTVIEQRPAVLRKAPTPPTKAKRSPPPQVASTQSDLTAFKSPALVKSLTEPRTTTTTKSTVMLQSLKPQVVDSALAPTTPTPTQPAIPVPVARTVTSNTFTTQQLSSTVAQFMDSERQHSDAIGSDFNEAEDTASSIESVIVAAPLVTSTPPTLRALNSQKPSLLPKPKVKVVVPPALLLQQQQQQLQQLLIHKQHKTYICEDSHIYV</sequence>
<feature type="region of interest" description="Disordered" evidence="1">
    <location>
        <begin position="60"/>
        <end position="81"/>
    </location>
</feature>
<dbReference type="CDD" id="cd06703">
    <property type="entry name" value="PDZ2_Scribble-like"/>
    <property type="match status" value="1"/>
</dbReference>
<organism evidence="3">
    <name type="scientific">Ceratitis capitata</name>
    <name type="common">Mediterranean fruit fly</name>
    <name type="synonym">Tephritis capitata</name>
    <dbReference type="NCBI Taxonomy" id="7213"/>
    <lineage>
        <taxon>Eukaryota</taxon>
        <taxon>Metazoa</taxon>
        <taxon>Ecdysozoa</taxon>
        <taxon>Arthropoda</taxon>
        <taxon>Hexapoda</taxon>
        <taxon>Insecta</taxon>
        <taxon>Pterygota</taxon>
        <taxon>Neoptera</taxon>
        <taxon>Endopterygota</taxon>
        <taxon>Diptera</taxon>
        <taxon>Brachycera</taxon>
        <taxon>Muscomorpha</taxon>
        <taxon>Tephritoidea</taxon>
        <taxon>Tephritidae</taxon>
        <taxon>Ceratitis</taxon>
        <taxon>Ceratitis</taxon>
    </lineage>
</organism>
<dbReference type="PANTHER" id="PTHR23119">
    <property type="entry name" value="DISCS LARGE"/>
    <property type="match status" value="1"/>
</dbReference>
<dbReference type="CDD" id="cd06701">
    <property type="entry name" value="PDZ4_Scribble-like"/>
    <property type="match status" value="1"/>
</dbReference>
<feature type="domain" description="PDZ" evidence="2">
    <location>
        <begin position="576"/>
        <end position="668"/>
    </location>
</feature>
<feature type="compositionally biased region" description="Low complexity" evidence="1">
    <location>
        <begin position="865"/>
        <end position="890"/>
    </location>
</feature>
<dbReference type="GO" id="GO:0019901">
    <property type="term" value="F:protein kinase binding"/>
    <property type="evidence" value="ECO:0007669"/>
    <property type="project" value="TreeGrafter"/>
</dbReference>
<feature type="compositionally biased region" description="Low complexity" evidence="1">
    <location>
        <begin position="1126"/>
        <end position="1136"/>
    </location>
</feature>
<dbReference type="GO" id="GO:0098968">
    <property type="term" value="P:neurotransmitter receptor transport postsynaptic membrane to endosome"/>
    <property type="evidence" value="ECO:0007669"/>
    <property type="project" value="TreeGrafter"/>
</dbReference>
<feature type="compositionally biased region" description="Basic and acidic residues" evidence="1">
    <location>
        <begin position="1043"/>
        <end position="1055"/>
    </location>
</feature>
<feature type="region of interest" description="Disordered" evidence="1">
    <location>
        <begin position="1469"/>
        <end position="1510"/>
    </location>
</feature>
<feature type="compositionally biased region" description="Basic and acidic residues" evidence="1">
    <location>
        <begin position="1084"/>
        <end position="1097"/>
    </location>
</feature>
<feature type="compositionally biased region" description="Basic and acidic residues" evidence="1">
    <location>
        <begin position="993"/>
        <end position="1003"/>
    </location>
</feature>